<feature type="region of interest" description="Disordered" evidence="1">
    <location>
        <begin position="1"/>
        <end position="21"/>
    </location>
</feature>
<evidence type="ECO:0000313" key="2">
    <source>
        <dbReference type="EMBL" id="GIY83163.1"/>
    </source>
</evidence>
<feature type="non-terminal residue" evidence="2">
    <location>
        <position position="1"/>
    </location>
</feature>
<accession>A0AAV4WNN7</accession>
<gene>
    <name evidence="2" type="ORF">CEXT_169941</name>
</gene>
<protein>
    <submittedName>
        <fullName evidence="2">Uncharacterized protein</fullName>
    </submittedName>
</protein>
<reference evidence="2 3" key="1">
    <citation type="submission" date="2021-06" db="EMBL/GenBank/DDBJ databases">
        <title>Caerostris extrusa draft genome.</title>
        <authorList>
            <person name="Kono N."/>
            <person name="Arakawa K."/>
        </authorList>
    </citation>
    <scope>NUCLEOTIDE SEQUENCE [LARGE SCALE GENOMIC DNA]</scope>
</reference>
<sequence>GRKAALTGQEIKPNNLAGTPEEPELNAFFEKMEQATQSKWFTGIIRHLITVTVFLGTFEQSKKTKMPGFQTYDCTGLCIAIVNA</sequence>
<dbReference type="AlphaFoldDB" id="A0AAV4WNN7"/>
<comment type="caution">
    <text evidence="2">The sequence shown here is derived from an EMBL/GenBank/DDBJ whole genome shotgun (WGS) entry which is preliminary data.</text>
</comment>
<organism evidence="2 3">
    <name type="scientific">Caerostris extrusa</name>
    <name type="common">Bark spider</name>
    <name type="synonym">Caerostris bankana</name>
    <dbReference type="NCBI Taxonomy" id="172846"/>
    <lineage>
        <taxon>Eukaryota</taxon>
        <taxon>Metazoa</taxon>
        <taxon>Ecdysozoa</taxon>
        <taxon>Arthropoda</taxon>
        <taxon>Chelicerata</taxon>
        <taxon>Arachnida</taxon>
        <taxon>Araneae</taxon>
        <taxon>Araneomorphae</taxon>
        <taxon>Entelegynae</taxon>
        <taxon>Araneoidea</taxon>
        <taxon>Araneidae</taxon>
        <taxon>Caerostris</taxon>
    </lineage>
</organism>
<dbReference type="Proteomes" id="UP001054945">
    <property type="component" value="Unassembled WGS sequence"/>
</dbReference>
<dbReference type="EMBL" id="BPLR01016347">
    <property type="protein sequence ID" value="GIY83163.1"/>
    <property type="molecule type" value="Genomic_DNA"/>
</dbReference>
<proteinExistence type="predicted"/>
<keyword evidence="3" id="KW-1185">Reference proteome</keyword>
<evidence type="ECO:0000256" key="1">
    <source>
        <dbReference type="SAM" id="MobiDB-lite"/>
    </source>
</evidence>
<evidence type="ECO:0000313" key="3">
    <source>
        <dbReference type="Proteomes" id="UP001054945"/>
    </source>
</evidence>
<name>A0AAV4WNN7_CAEEX</name>